<accession>A0A8H4RPT6</accession>
<sequence>MENSTHSDGTASSTSPEDTIQLDDAMSKHDVENQLGQDNSGFETSPSEKAPNDPNIVDWDGPDDAENPMNWLASKKITAQAIVSLVTTLSPLTLGPGTIADMVPREKRGMAMTTWILGPLIGPMFGLLEVGCYLAQVKGWLGLHACLLQYSCKSHTPMFSCNGKPSAEEGDWEPVPQSALDTGKNPKELFRFSLVRPLKILFLKASNESNRIESNRTILGKSSTNSRSSIRFVVRIKERLNSRKLFSGRLVIQNNIPEFGPKITRLRIAIRIRLKFANAREHE</sequence>
<comment type="caution">
    <text evidence="7">The sequence shown here is derived from an EMBL/GenBank/DDBJ whole genome shotgun (WGS) entry which is preliminary data.</text>
</comment>
<feature type="compositionally biased region" description="Polar residues" evidence="6">
    <location>
        <begin position="1"/>
        <end position="18"/>
    </location>
</feature>
<protein>
    <recommendedName>
        <fullName evidence="9">Major facilitator superfamily (MFS) profile domain-containing protein</fullName>
    </recommendedName>
</protein>
<organism evidence="7 8">
    <name type="scientific">Cudoniella acicularis</name>
    <dbReference type="NCBI Taxonomy" id="354080"/>
    <lineage>
        <taxon>Eukaryota</taxon>
        <taxon>Fungi</taxon>
        <taxon>Dikarya</taxon>
        <taxon>Ascomycota</taxon>
        <taxon>Pezizomycotina</taxon>
        <taxon>Leotiomycetes</taxon>
        <taxon>Helotiales</taxon>
        <taxon>Tricladiaceae</taxon>
        <taxon>Cudoniella</taxon>
    </lineage>
</organism>
<dbReference type="GO" id="GO:0022857">
    <property type="term" value="F:transmembrane transporter activity"/>
    <property type="evidence" value="ECO:0007669"/>
    <property type="project" value="TreeGrafter"/>
</dbReference>
<evidence type="ECO:0000256" key="2">
    <source>
        <dbReference type="ARBA" id="ARBA00008335"/>
    </source>
</evidence>
<gene>
    <name evidence="7" type="ORF">G7Y89_g4274</name>
</gene>
<name>A0A8H4RPT6_9HELO</name>
<keyword evidence="5" id="KW-0472">Membrane</keyword>
<evidence type="ECO:0000256" key="1">
    <source>
        <dbReference type="ARBA" id="ARBA00004141"/>
    </source>
</evidence>
<dbReference type="EMBL" id="JAAMPI010000228">
    <property type="protein sequence ID" value="KAF4633844.1"/>
    <property type="molecule type" value="Genomic_DNA"/>
</dbReference>
<feature type="compositionally biased region" description="Polar residues" evidence="6">
    <location>
        <begin position="34"/>
        <end position="47"/>
    </location>
</feature>
<dbReference type="SUPFAM" id="SSF103473">
    <property type="entry name" value="MFS general substrate transporter"/>
    <property type="match status" value="1"/>
</dbReference>
<evidence type="ECO:0000256" key="4">
    <source>
        <dbReference type="ARBA" id="ARBA00022989"/>
    </source>
</evidence>
<dbReference type="PANTHER" id="PTHR23502:SF68">
    <property type="entry name" value="MULTIDRUG TRANSPORTER, PUTATIVE (AFU_ORTHOLOGUE AFUA_3G01120)-RELATED"/>
    <property type="match status" value="1"/>
</dbReference>
<dbReference type="GO" id="GO:0016020">
    <property type="term" value="C:membrane"/>
    <property type="evidence" value="ECO:0007669"/>
    <property type="project" value="UniProtKB-SubCell"/>
</dbReference>
<comment type="similarity">
    <text evidence="2">Belongs to the major facilitator superfamily.</text>
</comment>
<dbReference type="OrthoDB" id="5296287at2759"/>
<comment type="subcellular location">
    <subcellularLocation>
        <location evidence="1">Membrane</location>
        <topology evidence="1">Multi-pass membrane protein</topology>
    </subcellularLocation>
</comment>
<evidence type="ECO:0000256" key="5">
    <source>
        <dbReference type="ARBA" id="ARBA00023136"/>
    </source>
</evidence>
<feature type="region of interest" description="Disordered" evidence="6">
    <location>
        <begin position="1"/>
        <end position="67"/>
    </location>
</feature>
<dbReference type="PANTHER" id="PTHR23502">
    <property type="entry name" value="MAJOR FACILITATOR SUPERFAMILY"/>
    <property type="match status" value="1"/>
</dbReference>
<keyword evidence="8" id="KW-1185">Reference proteome</keyword>
<dbReference type="InterPro" id="IPR036259">
    <property type="entry name" value="MFS_trans_sf"/>
</dbReference>
<keyword evidence="3" id="KW-0812">Transmembrane</keyword>
<evidence type="ECO:0000256" key="3">
    <source>
        <dbReference type="ARBA" id="ARBA00022692"/>
    </source>
</evidence>
<dbReference type="Proteomes" id="UP000566819">
    <property type="component" value="Unassembled WGS sequence"/>
</dbReference>
<evidence type="ECO:0008006" key="9">
    <source>
        <dbReference type="Google" id="ProtNLM"/>
    </source>
</evidence>
<evidence type="ECO:0000313" key="8">
    <source>
        <dbReference type="Proteomes" id="UP000566819"/>
    </source>
</evidence>
<dbReference type="AlphaFoldDB" id="A0A8H4RPT6"/>
<proteinExistence type="inferred from homology"/>
<evidence type="ECO:0000256" key="6">
    <source>
        <dbReference type="SAM" id="MobiDB-lite"/>
    </source>
</evidence>
<evidence type="ECO:0000313" key="7">
    <source>
        <dbReference type="EMBL" id="KAF4633844.1"/>
    </source>
</evidence>
<keyword evidence="4" id="KW-1133">Transmembrane helix</keyword>
<reference evidence="7 8" key="1">
    <citation type="submission" date="2020-03" db="EMBL/GenBank/DDBJ databases">
        <title>Draft Genome Sequence of Cudoniella acicularis.</title>
        <authorList>
            <person name="Buettner E."/>
            <person name="Kellner H."/>
        </authorList>
    </citation>
    <scope>NUCLEOTIDE SEQUENCE [LARGE SCALE GENOMIC DNA]</scope>
    <source>
        <strain evidence="7 8">DSM 108380</strain>
    </source>
</reference>